<dbReference type="PANTHER" id="PTHR33295">
    <property type="entry name" value="ATPASE"/>
    <property type="match status" value="1"/>
</dbReference>
<organism evidence="2 3">
    <name type="scientific">Tectimicrobiota bacterium</name>
    <dbReference type="NCBI Taxonomy" id="2528274"/>
    <lineage>
        <taxon>Bacteria</taxon>
        <taxon>Pseudomonadati</taxon>
        <taxon>Nitrospinota/Tectimicrobiota group</taxon>
        <taxon>Candidatus Tectimicrobiota</taxon>
    </lineage>
</organism>
<dbReference type="Pfam" id="PF13173">
    <property type="entry name" value="AAA_14"/>
    <property type="match status" value="1"/>
</dbReference>
<accession>A0A933GP54</accession>
<protein>
    <submittedName>
        <fullName evidence="2">AAA family ATPase</fullName>
    </submittedName>
</protein>
<dbReference type="EMBL" id="JACQWF010000348">
    <property type="protein sequence ID" value="MBI4596289.1"/>
    <property type="molecule type" value="Genomic_DNA"/>
</dbReference>
<name>A0A933GP54_UNCTE</name>
<dbReference type="AlphaFoldDB" id="A0A933GP54"/>
<dbReference type="Gene3D" id="3.40.50.300">
    <property type="entry name" value="P-loop containing nucleotide triphosphate hydrolases"/>
    <property type="match status" value="1"/>
</dbReference>
<dbReference type="InterPro" id="IPR041682">
    <property type="entry name" value="AAA_14"/>
</dbReference>
<feature type="domain" description="AAA" evidence="1">
    <location>
        <begin position="5"/>
        <end position="86"/>
    </location>
</feature>
<dbReference type="Proteomes" id="UP000772181">
    <property type="component" value="Unassembled WGS sequence"/>
</dbReference>
<dbReference type="InterPro" id="IPR027417">
    <property type="entry name" value="P-loop_NTPase"/>
</dbReference>
<evidence type="ECO:0000313" key="2">
    <source>
        <dbReference type="EMBL" id="MBI4596289.1"/>
    </source>
</evidence>
<evidence type="ECO:0000259" key="1">
    <source>
        <dbReference type="Pfam" id="PF13173"/>
    </source>
</evidence>
<sequence>MAYSVLLKNVGVLYQNKIMYFSFDEARYDLEELIKQYETDVLREDISRKKIYIFLNEIQKLEGWPSKVKLLYDATPKLKIFLTGSA</sequence>
<evidence type="ECO:0000313" key="3">
    <source>
        <dbReference type="Proteomes" id="UP000772181"/>
    </source>
</evidence>
<gene>
    <name evidence="2" type="ORF">HY730_07945</name>
</gene>
<reference evidence="2" key="1">
    <citation type="submission" date="2020-07" db="EMBL/GenBank/DDBJ databases">
        <title>Huge and variable diversity of episymbiotic CPR bacteria and DPANN archaea in groundwater ecosystems.</title>
        <authorList>
            <person name="He C.Y."/>
            <person name="Keren R."/>
            <person name="Whittaker M."/>
            <person name="Farag I.F."/>
            <person name="Doudna J."/>
            <person name="Cate J.H.D."/>
            <person name="Banfield J.F."/>
        </authorList>
    </citation>
    <scope>NUCLEOTIDE SEQUENCE</scope>
    <source>
        <strain evidence="2">NC_groundwater_1482_Ag_S-0.65um_47_24</strain>
    </source>
</reference>
<comment type="caution">
    <text evidence="2">The sequence shown here is derived from an EMBL/GenBank/DDBJ whole genome shotgun (WGS) entry which is preliminary data.</text>
</comment>
<dbReference type="PANTHER" id="PTHR33295:SF8">
    <property type="entry name" value="AAA+ ATPASE DOMAIN-CONTAINING PROTEIN"/>
    <property type="match status" value="1"/>
</dbReference>
<proteinExistence type="predicted"/>